<evidence type="ECO:0000256" key="7">
    <source>
        <dbReference type="SAM" id="Phobius"/>
    </source>
</evidence>
<comment type="subcellular location">
    <subcellularLocation>
        <location evidence="1">Cell membrane</location>
        <topology evidence="1">Multi-pass membrane protein</topology>
    </subcellularLocation>
</comment>
<dbReference type="GO" id="GO:0005886">
    <property type="term" value="C:plasma membrane"/>
    <property type="evidence" value="ECO:0007669"/>
    <property type="project" value="UniProtKB-SubCell"/>
</dbReference>
<proteinExistence type="predicted"/>
<keyword evidence="4" id="KW-0133">Cell shape</keyword>
<dbReference type="GO" id="GO:0008360">
    <property type="term" value="P:regulation of cell shape"/>
    <property type="evidence" value="ECO:0007669"/>
    <property type="project" value="UniProtKB-KW"/>
</dbReference>
<evidence type="ECO:0000256" key="1">
    <source>
        <dbReference type="ARBA" id="ARBA00004651"/>
    </source>
</evidence>
<dbReference type="NCBIfam" id="TIGR03426">
    <property type="entry name" value="shape_MreD"/>
    <property type="match status" value="1"/>
</dbReference>
<reference evidence="8" key="1">
    <citation type="submission" date="2020-05" db="EMBL/GenBank/DDBJ databases">
        <authorList>
            <person name="Chiriac C."/>
            <person name="Salcher M."/>
            <person name="Ghai R."/>
            <person name="Kavagutti S V."/>
        </authorList>
    </citation>
    <scope>NUCLEOTIDE SEQUENCE</scope>
</reference>
<feature type="transmembrane region" description="Helical" evidence="7">
    <location>
        <begin position="99"/>
        <end position="123"/>
    </location>
</feature>
<accession>A0A6J7S4D1</accession>
<evidence type="ECO:0000256" key="3">
    <source>
        <dbReference type="ARBA" id="ARBA00022692"/>
    </source>
</evidence>
<keyword evidence="2" id="KW-1003">Cell membrane</keyword>
<feature type="transmembrane region" description="Helical" evidence="7">
    <location>
        <begin position="72"/>
        <end position="92"/>
    </location>
</feature>
<evidence type="ECO:0000256" key="4">
    <source>
        <dbReference type="ARBA" id="ARBA00022960"/>
    </source>
</evidence>
<dbReference type="InterPro" id="IPR007227">
    <property type="entry name" value="Cell_shape_determining_MreD"/>
</dbReference>
<keyword evidence="3 7" id="KW-0812">Transmembrane</keyword>
<sequence>MAWLRGVLTVVLIVTAVIAEVTVLPLLGLPGAVPDAVTVTVVAIGFRAGPVRGSIAGLLAGLLIDLVPPADGLLGVTAVILVVVGYFAGLLGGEDDRPAFAMIALTGLLAGGAVLGLALIGGLVSDPRMSWERVPELLLTQTIYALVLAAFVLPGIGVLWRRVDPPPPRYQVGRQERGGRRLGVGVGVGESGASL</sequence>
<evidence type="ECO:0000256" key="6">
    <source>
        <dbReference type="ARBA" id="ARBA00023136"/>
    </source>
</evidence>
<keyword evidence="6 7" id="KW-0472">Membrane</keyword>
<protein>
    <submittedName>
        <fullName evidence="8">Unannotated protein</fullName>
    </submittedName>
</protein>
<gene>
    <name evidence="8" type="ORF">UFOPK4150_01470</name>
</gene>
<keyword evidence="5 7" id="KW-1133">Transmembrane helix</keyword>
<feature type="transmembrane region" description="Helical" evidence="7">
    <location>
        <begin position="143"/>
        <end position="160"/>
    </location>
</feature>
<evidence type="ECO:0000313" key="8">
    <source>
        <dbReference type="EMBL" id="CAB5035280.1"/>
    </source>
</evidence>
<dbReference type="EMBL" id="CAFBPU010000030">
    <property type="protein sequence ID" value="CAB5035280.1"/>
    <property type="molecule type" value="Genomic_DNA"/>
</dbReference>
<organism evidence="8">
    <name type="scientific">freshwater metagenome</name>
    <dbReference type="NCBI Taxonomy" id="449393"/>
    <lineage>
        <taxon>unclassified sequences</taxon>
        <taxon>metagenomes</taxon>
        <taxon>ecological metagenomes</taxon>
    </lineage>
</organism>
<evidence type="ECO:0000256" key="5">
    <source>
        <dbReference type="ARBA" id="ARBA00022989"/>
    </source>
</evidence>
<name>A0A6J7S4D1_9ZZZZ</name>
<evidence type="ECO:0000256" key="2">
    <source>
        <dbReference type="ARBA" id="ARBA00022475"/>
    </source>
</evidence>
<dbReference type="AlphaFoldDB" id="A0A6J7S4D1"/>